<protein>
    <submittedName>
        <fullName evidence="2">DEKNAAC103257</fullName>
    </submittedName>
</protein>
<dbReference type="InterPro" id="IPR008942">
    <property type="entry name" value="ENTH_VHS"/>
</dbReference>
<dbReference type="GO" id="GO:0006897">
    <property type="term" value="P:endocytosis"/>
    <property type="evidence" value="ECO:0007669"/>
    <property type="project" value="TreeGrafter"/>
</dbReference>
<dbReference type="InParanoid" id="A0A448YMV1"/>
<dbReference type="GO" id="GO:0030125">
    <property type="term" value="C:clathrin vesicle coat"/>
    <property type="evidence" value="ECO:0007669"/>
    <property type="project" value="TreeGrafter"/>
</dbReference>
<evidence type="ECO:0000313" key="2">
    <source>
        <dbReference type="EMBL" id="VEU22216.1"/>
    </source>
</evidence>
<reference evidence="2 3" key="1">
    <citation type="submission" date="2018-12" db="EMBL/GenBank/DDBJ databases">
        <authorList>
            <person name="Tiukova I."/>
            <person name="Dainat J."/>
        </authorList>
    </citation>
    <scope>NUCLEOTIDE SEQUENCE [LARGE SCALE GENOMIC DNA]</scope>
</reference>
<dbReference type="InterPro" id="IPR013809">
    <property type="entry name" value="ENTH"/>
</dbReference>
<organism evidence="2 3">
    <name type="scientific">Brettanomyces naardenensis</name>
    <name type="common">Yeast</name>
    <dbReference type="NCBI Taxonomy" id="13370"/>
    <lineage>
        <taxon>Eukaryota</taxon>
        <taxon>Fungi</taxon>
        <taxon>Dikarya</taxon>
        <taxon>Ascomycota</taxon>
        <taxon>Saccharomycotina</taxon>
        <taxon>Pichiomycetes</taxon>
        <taxon>Pichiales</taxon>
        <taxon>Pichiaceae</taxon>
        <taxon>Brettanomyces</taxon>
    </lineage>
</organism>
<dbReference type="SUPFAM" id="SSF48464">
    <property type="entry name" value="ENTH/VHS domain"/>
    <property type="match status" value="1"/>
</dbReference>
<dbReference type="GO" id="GO:0005768">
    <property type="term" value="C:endosome"/>
    <property type="evidence" value="ECO:0007669"/>
    <property type="project" value="TreeGrafter"/>
</dbReference>
<sequence length="286" mass="32112">MFGIKKGLNRFKHLPKLSLNKASYCDTLILDATDDNDWGPTSVELNELSHLSFKAKSLSIICKRLIRRLNSSNPVQVLKALTVVYFLLQTGSGEFIQWLYSQKYLMRSLIEYQVDTRRGEALSRACSNVRQKATEISRLLDDKDLLLAKREEFKSMRLNMKLPTPRSSLDLPPLLSTPSSPITGSGGFLERKTRSLDIYNRGDVMDGVYEALNNLPQPSRQGSLENEGKVVFTSNRLPDFSRALANQGTRSKLSNIVEIDEEDTGIRPTLRSRMGVPVANGANNCK</sequence>
<proteinExistence type="predicted"/>
<accession>A0A448YMV1</accession>
<dbReference type="PROSITE" id="PS50942">
    <property type="entry name" value="ENTH"/>
    <property type="match status" value="1"/>
</dbReference>
<dbReference type="SMART" id="SM00273">
    <property type="entry name" value="ENTH"/>
    <property type="match status" value="1"/>
</dbReference>
<gene>
    <name evidence="2" type="ORF">BRENAR_LOCUS2948</name>
</gene>
<dbReference type="EMBL" id="CAACVR010000021">
    <property type="protein sequence ID" value="VEU22216.1"/>
    <property type="molecule type" value="Genomic_DNA"/>
</dbReference>
<dbReference type="GO" id="GO:0007015">
    <property type="term" value="P:actin filament organization"/>
    <property type="evidence" value="ECO:0007669"/>
    <property type="project" value="TreeGrafter"/>
</dbReference>
<name>A0A448YMV1_BRENA</name>
<dbReference type="PANTHER" id="PTHR12276:SF110">
    <property type="entry name" value="EPSIN-1-RELATED"/>
    <property type="match status" value="1"/>
</dbReference>
<keyword evidence="3" id="KW-1185">Reference proteome</keyword>
<dbReference type="Gene3D" id="1.25.40.90">
    <property type="match status" value="1"/>
</dbReference>
<dbReference type="GO" id="GO:0005543">
    <property type="term" value="F:phospholipid binding"/>
    <property type="evidence" value="ECO:0007669"/>
    <property type="project" value="TreeGrafter"/>
</dbReference>
<dbReference type="STRING" id="13370.A0A448YMV1"/>
<feature type="domain" description="ENTH" evidence="1">
    <location>
        <begin position="17"/>
        <end position="150"/>
    </location>
</feature>
<dbReference type="Pfam" id="PF01417">
    <property type="entry name" value="ENTH"/>
    <property type="match status" value="1"/>
</dbReference>
<dbReference type="Proteomes" id="UP000290900">
    <property type="component" value="Unassembled WGS sequence"/>
</dbReference>
<dbReference type="OrthoDB" id="4033880at2759"/>
<dbReference type="GO" id="GO:0005886">
    <property type="term" value="C:plasma membrane"/>
    <property type="evidence" value="ECO:0007669"/>
    <property type="project" value="TreeGrafter"/>
</dbReference>
<evidence type="ECO:0000259" key="1">
    <source>
        <dbReference type="PROSITE" id="PS50942"/>
    </source>
</evidence>
<evidence type="ECO:0000313" key="3">
    <source>
        <dbReference type="Proteomes" id="UP000290900"/>
    </source>
</evidence>
<dbReference type="AlphaFoldDB" id="A0A448YMV1"/>
<dbReference type="GO" id="GO:0030276">
    <property type="term" value="F:clathrin binding"/>
    <property type="evidence" value="ECO:0007669"/>
    <property type="project" value="TreeGrafter"/>
</dbReference>
<dbReference type="PANTHER" id="PTHR12276">
    <property type="entry name" value="EPSIN/ENT-RELATED"/>
    <property type="match status" value="1"/>
</dbReference>
<dbReference type="FunCoup" id="A0A448YMV1">
    <property type="interactions" value="7"/>
</dbReference>